<dbReference type="GO" id="GO:0016020">
    <property type="term" value="C:membrane"/>
    <property type="evidence" value="ECO:0007669"/>
    <property type="project" value="InterPro"/>
</dbReference>
<reference evidence="4" key="1">
    <citation type="submission" date="2020-05" db="EMBL/GenBank/DDBJ databases">
        <authorList>
            <person name="Chiriac C."/>
            <person name="Salcher M."/>
            <person name="Ghai R."/>
            <person name="Kavagutti S V."/>
        </authorList>
    </citation>
    <scope>NUCLEOTIDE SEQUENCE</scope>
</reference>
<gene>
    <name evidence="4" type="ORF">UFOPK1650_00042</name>
</gene>
<dbReference type="GO" id="GO:0000155">
    <property type="term" value="F:phosphorelay sensor kinase activity"/>
    <property type="evidence" value="ECO:0007669"/>
    <property type="project" value="InterPro"/>
</dbReference>
<name>A0A6J6D5J1_9ZZZZ</name>
<accession>A0A6J6D5J1</accession>
<dbReference type="Gene3D" id="6.10.250.2870">
    <property type="match status" value="1"/>
</dbReference>
<dbReference type="AlphaFoldDB" id="A0A6J6D5J1"/>
<dbReference type="InterPro" id="IPR011712">
    <property type="entry name" value="Sig_transdc_His_kin_sub3_dim/P"/>
</dbReference>
<evidence type="ECO:0000256" key="2">
    <source>
        <dbReference type="ARBA" id="ARBA00022777"/>
    </source>
</evidence>
<protein>
    <submittedName>
        <fullName evidence="4">Unannotated protein</fullName>
    </submittedName>
</protein>
<evidence type="ECO:0000259" key="3">
    <source>
        <dbReference type="Pfam" id="PF07730"/>
    </source>
</evidence>
<evidence type="ECO:0000256" key="1">
    <source>
        <dbReference type="ARBA" id="ARBA00022679"/>
    </source>
</evidence>
<feature type="domain" description="Signal transduction histidine kinase subgroup 3 dimerisation and phosphoacceptor" evidence="3">
    <location>
        <begin position="14"/>
        <end position="78"/>
    </location>
</feature>
<sequence length="191" mass="22223">MPDLVPPDEKTRHERLRIARDLHDTVAQRLAGLGYSLDATIADESIPSDRKRSLREIRFELSQVVEELRDEILALRSDPRSSIEEWLRERLKLEINWQRFDSLEIADREREEVQYVLLELLQNAISHQGITSIDVEELKRILSVTFRDAKAPVVKKFSSTPALGRVGLRERLIRVGADLEESEEGFIIRWQ</sequence>
<dbReference type="Pfam" id="PF07730">
    <property type="entry name" value="HisKA_3"/>
    <property type="match status" value="1"/>
</dbReference>
<keyword evidence="1" id="KW-0808">Transferase</keyword>
<dbReference type="PANTHER" id="PTHR24421">
    <property type="entry name" value="NITRATE/NITRITE SENSOR PROTEIN NARX-RELATED"/>
    <property type="match status" value="1"/>
</dbReference>
<keyword evidence="2" id="KW-0418">Kinase</keyword>
<dbReference type="GO" id="GO:0046983">
    <property type="term" value="F:protein dimerization activity"/>
    <property type="evidence" value="ECO:0007669"/>
    <property type="project" value="InterPro"/>
</dbReference>
<evidence type="ECO:0000313" key="4">
    <source>
        <dbReference type="EMBL" id="CAB4559230.1"/>
    </source>
</evidence>
<dbReference type="InterPro" id="IPR050482">
    <property type="entry name" value="Sensor_HK_TwoCompSys"/>
</dbReference>
<dbReference type="EMBL" id="CAEZTJ010000002">
    <property type="protein sequence ID" value="CAB4559230.1"/>
    <property type="molecule type" value="Genomic_DNA"/>
</dbReference>
<proteinExistence type="predicted"/>
<organism evidence="4">
    <name type="scientific">freshwater metagenome</name>
    <dbReference type="NCBI Taxonomy" id="449393"/>
    <lineage>
        <taxon>unclassified sequences</taxon>
        <taxon>metagenomes</taxon>
        <taxon>ecological metagenomes</taxon>
    </lineage>
</organism>